<dbReference type="AlphaFoldDB" id="C2XRY9"/>
<dbReference type="SUPFAM" id="SSF46955">
    <property type="entry name" value="Putative DNA-binding domain"/>
    <property type="match status" value="1"/>
</dbReference>
<keyword evidence="4" id="KW-0804">Transcription</keyword>
<dbReference type="GO" id="GO:0003700">
    <property type="term" value="F:DNA-binding transcription factor activity"/>
    <property type="evidence" value="ECO:0007669"/>
    <property type="project" value="InterPro"/>
</dbReference>
<evidence type="ECO:0000256" key="3">
    <source>
        <dbReference type="ARBA" id="ARBA00023125"/>
    </source>
</evidence>
<dbReference type="PROSITE" id="PS50937">
    <property type="entry name" value="HTH_MERR_2"/>
    <property type="match status" value="1"/>
</dbReference>
<gene>
    <name evidence="6" type="ORF">bcere0026_14540</name>
</gene>
<dbReference type="PANTHER" id="PTHR30204">
    <property type="entry name" value="REDOX-CYCLING DRUG-SENSING TRANSCRIPTIONAL ACTIVATOR SOXR"/>
    <property type="match status" value="1"/>
</dbReference>
<protein>
    <submittedName>
        <fullName evidence="6">Multidrug-efflux transporter 2 regulator</fullName>
    </submittedName>
</protein>
<dbReference type="Proteomes" id="UP000001753">
    <property type="component" value="Chromosome"/>
</dbReference>
<comment type="caution">
    <text evidence="6">The sequence shown here is derived from an EMBL/GenBank/DDBJ whole genome shotgun (WGS) entry which is preliminary data.</text>
</comment>
<evidence type="ECO:0000259" key="5">
    <source>
        <dbReference type="PROSITE" id="PS50937"/>
    </source>
</evidence>
<dbReference type="InterPro" id="IPR010499">
    <property type="entry name" value="AraC_E-bd"/>
</dbReference>
<dbReference type="InterPro" id="IPR009061">
    <property type="entry name" value="DNA-bd_dom_put_sf"/>
</dbReference>
<dbReference type="Pfam" id="PF06445">
    <property type="entry name" value="GyrI-like"/>
    <property type="match status" value="1"/>
</dbReference>
<dbReference type="InterPro" id="IPR000551">
    <property type="entry name" value="MerR-type_HTH_dom"/>
</dbReference>
<proteinExistence type="predicted"/>
<dbReference type="InterPro" id="IPR029442">
    <property type="entry name" value="GyrI-like"/>
</dbReference>
<dbReference type="CDD" id="cd01107">
    <property type="entry name" value="HTH_BmrR"/>
    <property type="match status" value="1"/>
</dbReference>
<dbReference type="InterPro" id="IPR011256">
    <property type="entry name" value="Reg_factor_effector_dom_sf"/>
</dbReference>
<evidence type="ECO:0000256" key="4">
    <source>
        <dbReference type="ARBA" id="ARBA00023163"/>
    </source>
</evidence>
<dbReference type="SMART" id="SM00871">
    <property type="entry name" value="AraC_E_bind"/>
    <property type="match status" value="1"/>
</dbReference>
<keyword evidence="3" id="KW-0238">DNA-binding</keyword>
<dbReference type="GO" id="GO:0003677">
    <property type="term" value="F:DNA binding"/>
    <property type="evidence" value="ECO:0007669"/>
    <property type="project" value="UniProtKB-KW"/>
</dbReference>
<keyword evidence="2" id="KW-0805">Transcription regulation</keyword>
<feature type="domain" description="HTH merR-type" evidence="5">
    <location>
        <begin position="12"/>
        <end position="82"/>
    </location>
</feature>
<dbReference type="SUPFAM" id="SSF55136">
    <property type="entry name" value="Probable bacterial effector-binding domain"/>
    <property type="match status" value="1"/>
</dbReference>
<keyword evidence="1" id="KW-0678">Repressor</keyword>
<accession>C2XRY9</accession>
<dbReference type="InterPro" id="IPR047057">
    <property type="entry name" value="MerR_fam"/>
</dbReference>
<evidence type="ECO:0000313" key="6">
    <source>
        <dbReference type="EMBL" id="EEL71604.1"/>
    </source>
</evidence>
<sequence length="282" mass="33011">MNGERKMLLNQRFTIGEMAKMHNIAESKLRYYDEKGIFHPSIVDPQTNYRYYTIDQFSLLDTIKFLRQLNIPLKEIKKYIDERNPSYALNLLEKQQEMMLKKQREIEYALAKMEHKIHLMKKATKSEANQIIYKKIPKRKITAIAVAPNTTDDMFEYYIHSLQKNMKQIDNSLFSGDIGVTVSKKALMQNEFQAYNSVFILLDYMPFEAHTSDEIKEGIFACSYHHGPYEETDATYTELLKHIDNEGYEVCGDALELALIDWSVTENPKEQVTEIQIPVVKK</sequence>
<dbReference type="Gene3D" id="3.20.80.10">
    <property type="entry name" value="Regulatory factor, effector binding domain"/>
    <property type="match status" value="1"/>
</dbReference>
<dbReference type="SMART" id="SM00422">
    <property type="entry name" value="HTH_MERR"/>
    <property type="match status" value="1"/>
</dbReference>
<organism evidence="6">
    <name type="scientific">Bacillus mycoides</name>
    <dbReference type="NCBI Taxonomy" id="1405"/>
    <lineage>
        <taxon>Bacteria</taxon>
        <taxon>Bacillati</taxon>
        <taxon>Bacillota</taxon>
        <taxon>Bacilli</taxon>
        <taxon>Bacillales</taxon>
        <taxon>Bacillaceae</taxon>
        <taxon>Bacillus</taxon>
        <taxon>Bacillus cereus group</taxon>
    </lineage>
</organism>
<name>C2XRY9_BACMY</name>
<evidence type="ECO:0000256" key="1">
    <source>
        <dbReference type="ARBA" id="ARBA00022491"/>
    </source>
</evidence>
<dbReference type="HOGENOM" id="CLU_065103_0_0_9"/>
<dbReference type="Gene3D" id="1.10.1660.10">
    <property type="match status" value="1"/>
</dbReference>
<evidence type="ECO:0000256" key="2">
    <source>
        <dbReference type="ARBA" id="ARBA00023015"/>
    </source>
</evidence>
<reference evidence="6" key="1">
    <citation type="journal article" date="2012" name="Genome Res.">
        <title>Genomic characterization of the Bacillus cereus sensu lato species: Backdrop to the evolution of Bacillus anthracis.</title>
        <authorList>
            <person name="Zwick M.E."/>
            <person name="Joseph S.J."/>
            <person name="Didelot X."/>
            <person name="Chen P.E."/>
            <person name="Bishop-Lilly K.A."/>
            <person name="Stewart A.C."/>
            <person name="Willner K."/>
            <person name="Nolan N."/>
            <person name="Lentz S."/>
            <person name="Thomason M.K."/>
            <person name="Sozhamannan S."/>
            <person name="Mateczun A.J."/>
            <person name="Du L."/>
            <person name="Read T.D."/>
        </authorList>
    </citation>
    <scope>NUCLEOTIDE SEQUENCE [LARGE SCALE GENOMIC DNA]</scope>
    <source>
        <strain evidence="6">AH603</strain>
    </source>
</reference>
<dbReference type="PANTHER" id="PTHR30204:SF69">
    <property type="entry name" value="MERR-FAMILY TRANSCRIPTIONAL REGULATOR"/>
    <property type="match status" value="1"/>
</dbReference>
<dbReference type="EMBL" id="ACMP01000053">
    <property type="protein sequence ID" value="EEL71604.1"/>
    <property type="molecule type" value="Genomic_DNA"/>
</dbReference>
<dbReference type="Pfam" id="PF13411">
    <property type="entry name" value="MerR_1"/>
    <property type="match status" value="1"/>
</dbReference>